<dbReference type="InterPro" id="IPR017871">
    <property type="entry name" value="ABC_transporter-like_CS"/>
</dbReference>
<reference evidence="6 7" key="1">
    <citation type="submission" date="2020-07" db="EMBL/GenBank/DDBJ databases">
        <title>Sequencing the genomes of 1000 actinobacteria strains.</title>
        <authorList>
            <person name="Klenk H.-P."/>
        </authorList>
    </citation>
    <scope>NUCLEOTIDE SEQUENCE [LARGE SCALE GENOMIC DNA]</scope>
    <source>
        <strain evidence="6 7">DSM 7487</strain>
    </source>
</reference>
<dbReference type="InterPro" id="IPR015856">
    <property type="entry name" value="ABC_transpr_CbiO/EcfA_su"/>
</dbReference>
<dbReference type="PROSITE" id="PS50893">
    <property type="entry name" value="ABC_TRANSPORTER_2"/>
    <property type="match status" value="2"/>
</dbReference>
<dbReference type="GO" id="GO:0005524">
    <property type="term" value="F:ATP binding"/>
    <property type="evidence" value="ECO:0007669"/>
    <property type="project" value="UniProtKB-KW"/>
</dbReference>
<gene>
    <name evidence="6" type="ORF">BJ968_002623</name>
</gene>
<proteinExistence type="inferred from homology"/>
<feature type="domain" description="ABC transporter" evidence="5">
    <location>
        <begin position="4"/>
        <end position="233"/>
    </location>
</feature>
<comment type="caution">
    <text evidence="6">The sequence shown here is derived from an EMBL/GenBank/DDBJ whole genome shotgun (WGS) entry which is preliminary data.</text>
</comment>
<organism evidence="6 7">
    <name type="scientific">Kineococcus aurantiacus</name>
    <dbReference type="NCBI Taxonomy" id="37633"/>
    <lineage>
        <taxon>Bacteria</taxon>
        <taxon>Bacillati</taxon>
        <taxon>Actinomycetota</taxon>
        <taxon>Actinomycetes</taxon>
        <taxon>Kineosporiales</taxon>
        <taxon>Kineosporiaceae</taxon>
        <taxon>Kineococcus</taxon>
    </lineage>
</organism>
<dbReference type="AlphaFoldDB" id="A0A7Y9DM41"/>
<comment type="similarity">
    <text evidence="1">Belongs to the ABC transporter superfamily.</text>
</comment>
<keyword evidence="6" id="KW-0378">Hydrolase</keyword>
<dbReference type="GO" id="GO:0016887">
    <property type="term" value="F:ATP hydrolysis activity"/>
    <property type="evidence" value="ECO:0007669"/>
    <property type="project" value="InterPro"/>
</dbReference>
<evidence type="ECO:0000256" key="1">
    <source>
        <dbReference type="ARBA" id="ARBA00005417"/>
    </source>
</evidence>
<dbReference type="InterPro" id="IPR003439">
    <property type="entry name" value="ABC_transporter-like_ATP-bd"/>
</dbReference>
<dbReference type="EC" id="3.6.3.-" evidence="6"/>
<feature type="domain" description="ABC transporter" evidence="5">
    <location>
        <begin position="264"/>
        <end position="484"/>
    </location>
</feature>
<dbReference type="InterPro" id="IPR027417">
    <property type="entry name" value="P-loop_NTPase"/>
</dbReference>
<sequence length="484" mass="49163">MPDLTLRGLTVTSPQGRVLLRDVDLDVAAGERVLLAGPSGAGKSTVLRALAGLLGEEVDATGDVRLDRRTPAPGEVGLLVQDPLDAVVAETAGRDTAFGPENAGQDRAAIWRHVARAHAAARFTAGRDREVVTLSGGERQRLALAGTLAADPAVLLLDEPTAMLDAPTAAAVRTAVLDAARGRSLLVVDHDLAAWAPHVDRVVLLGPDGRVAADGAPGPVLAGVDHLWAPGAGTPVPLAVPDGLLAPVLSVRGDALRGRGLGLVRSRRGLRPRPPATVLTGVDVTAAAGAVTPVTGDSGAGKSSLLALLAGLARPTAGELLAAPELAGRRGRRAPGDWTSAELAARTGWVPQFPEHTFVAATVREEAAATARVLGRDTARAQELLELLGLADHADVNPFRLSGGEQRRLALAGALAAGPALVLADEPSVGQDRRTWSAVAGLLRAAARDGAAVVVSTHDGRLLDVLGGSGGVHLRAGSAGEVAA</sequence>
<keyword evidence="7" id="KW-1185">Reference proteome</keyword>
<evidence type="ECO:0000256" key="4">
    <source>
        <dbReference type="ARBA" id="ARBA00022840"/>
    </source>
</evidence>
<dbReference type="GO" id="GO:0042626">
    <property type="term" value="F:ATPase-coupled transmembrane transporter activity"/>
    <property type="evidence" value="ECO:0007669"/>
    <property type="project" value="TreeGrafter"/>
</dbReference>
<dbReference type="SMART" id="SM00382">
    <property type="entry name" value="AAA"/>
    <property type="match status" value="2"/>
</dbReference>
<evidence type="ECO:0000259" key="5">
    <source>
        <dbReference type="PROSITE" id="PS50893"/>
    </source>
</evidence>
<dbReference type="Gene3D" id="3.40.50.300">
    <property type="entry name" value="P-loop containing nucleotide triphosphate hydrolases"/>
    <property type="match status" value="2"/>
</dbReference>
<dbReference type="Pfam" id="PF00005">
    <property type="entry name" value="ABC_tran"/>
    <property type="match status" value="2"/>
</dbReference>
<dbReference type="GO" id="GO:0043190">
    <property type="term" value="C:ATP-binding cassette (ABC) transporter complex"/>
    <property type="evidence" value="ECO:0007669"/>
    <property type="project" value="TreeGrafter"/>
</dbReference>
<dbReference type="PANTHER" id="PTHR43553">
    <property type="entry name" value="HEAVY METAL TRANSPORTER"/>
    <property type="match status" value="1"/>
</dbReference>
<dbReference type="InterPro" id="IPR050095">
    <property type="entry name" value="ECF_ABC_transporter_ATP-bd"/>
</dbReference>
<name>A0A7Y9DM41_9ACTN</name>
<keyword evidence="4 6" id="KW-0067">ATP-binding</keyword>
<dbReference type="RefSeq" id="WP_218885032.1">
    <property type="nucleotide sequence ID" value="NZ_BAAAGN010000010.1"/>
</dbReference>
<dbReference type="EMBL" id="JACCBB010000001">
    <property type="protein sequence ID" value="NYD23083.1"/>
    <property type="molecule type" value="Genomic_DNA"/>
</dbReference>
<accession>A0A7Y9DM41</accession>
<dbReference type="PANTHER" id="PTHR43553:SF24">
    <property type="entry name" value="ENERGY-COUPLING FACTOR TRANSPORTER ATP-BINDING PROTEIN ECFA1"/>
    <property type="match status" value="1"/>
</dbReference>
<protein>
    <submittedName>
        <fullName evidence="6">Energy-coupling factor transport system ATP-binding protein</fullName>
        <ecNumber evidence="6">3.6.3.-</ecNumber>
    </submittedName>
</protein>
<keyword evidence="2" id="KW-0813">Transport</keyword>
<dbReference type="Proteomes" id="UP000521922">
    <property type="component" value="Unassembled WGS sequence"/>
</dbReference>
<evidence type="ECO:0000313" key="7">
    <source>
        <dbReference type="Proteomes" id="UP000521922"/>
    </source>
</evidence>
<dbReference type="InterPro" id="IPR003593">
    <property type="entry name" value="AAA+_ATPase"/>
</dbReference>
<evidence type="ECO:0000256" key="3">
    <source>
        <dbReference type="ARBA" id="ARBA00022741"/>
    </source>
</evidence>
<dbReference type="CDD" id="cd03225">
    <property type="entry name" value="ABC_cobalt_CbiO_domain1"/>
    <property type="match status" value="1"/>
</dbReference>
<dbReference type="SUPFAM" id="SSF52540">
    <property type="entry name" value="P-loop containing nucleoside triphosphate hydrolases"/>
    <property type="match status" value="2"/>
</dbReference>
<dbReference type="PROSITE" id="PS00211">
    <property type="entry name" value="ABC_TRANSPORTER_1"/>
    <property type="match status" value="2"/>
</dbReference>
<keyword evidence="3" id="KW-0547">Nucleotide-binding</keyword>
<evidence type="ECO:0000313" key="6">
    <source>
        <dbReference type="EMBL" id="NYD23083.1"/>
    </source>
</evidence>
<evidence type="ECO:0000256" key="2">
    <source>
        <dbReference type="ARBA" id="ARBA00022448"/>
    </source>
</evidence>